<sequence>MEGTLYIEIGRRLNAARLENGFTLEYVARKLNVTAKTIRRYEDGDRKVTLGTLKDLCDILGMDYYQLLKDLQGNGGRTPTPIKEVQLDPETMALIDATKELSPADKEKALEIVKLLAKK</sequence>
<dbReference type="Proteomes" id="UP000184342">
    <property type="component" value="Unassembled WGS sequence"/>
</dbReference>
<keyword evidence="3" id="KW-1185">Reference proteome</keyword>
<dbReference type="RefSeq" id="WP_073992575.1">
    <property type="nucleotide sequence ID" value="NZ_FQYT01000003.1"/>
</dbReference>
<feature type="domain" description="HTH cro/C1-type" evidence="1">
    <location>
        <begin position="13"/>
        <end position="67"/>
    </location>
</feature>
<organism evidence="2 3">
    <name type="scientific">Parasporobacterium paucivorans DSM 15970</name>
    <dbReference type="NCBI Taxonomy" id="1122934"/>
    <lineage>
        <taxon>Bacteria</taxon>
        <taxon>Bacillati</taxon>
        <taxon>Bacillota</taxon>
        <taxon>Clostridia</taxon>
        <taxon>Lachnospirales</taxon>
        <taxon>Lachnospiraceae</taxon>
        <taxon>Parasporobacterium</taxon>
    </lineage>
</organism>
<dbReference type="CDD" id="cd00093">
    <property type="entry name" value="HTH_XRE"/>
    <property type="match status" value="1"/>
</dbReference>
<dbReference type="GO" id="GO:0003677">
    <property type="term" value="F:DNA binding"/>
    <property type="evidence" value="ECO:0007669"/>
    <property type="project" value="InterPro"/>
</dbReference>
<dbReference type="InterPro" id="IPR001387">
    <property type="entry name" value="Cro/C1-type_HTH"/>
</dbReference>
<dbReference type="PROSITE" id="PS50943">
    <property type="entry name" value="HTH_CROC1"/>
    <property type="match status" value="1"/>
</dbReference>
<proteinExistence type="predicted"/>
<dbReference type="STRING" id="1122934.SAMN02745691_00280"/>
<reference evidence="2 3" key="1">
    <citation type="submission" date="2016-11" db="EMBL/GenBank/DDBJ databases">
        <authorList>
            <person name="Jaros S."/>
            <person name="Januszkiewicz K."/>
            <person name="Wedrychowicz H."/>
        </authorList>
    </citation>
    <scope>NUCLEOTIDE SEQUENCE [LARGE SCALE GENOMIC DNA]</scope>
    <source>
        <strain evidence="2 3">DSM 15970</strain>
    </source>
</reference>
<dbReference type="Gene3D" id="1.10.260.40">
    <property type="entry name" value="lambda repressor-like DNA-binding domains"/>
    <property type="match status" value="1"/>
</dbReference>
<evidence type="ECO:0000259" key="1">
    <source>
        <dbReference type="PROSITE" id="PS50943"/>
    </source>
</evidence>
<evidence type="ECO:0000313" key="2">
    <source>
        <dbReference type="EMBL" id="SHI44679.1"/>
    </source>
</evidence>
<dbReference type="SUPFAM" id="SSF47413">
    <property type="entry name" value="lambda repressor-like DNA-binding domains"/>
    <property type="match status" value="1"/>
</dbReference>
<evidence type="ECO:0000313" key="3">
    <source>
        <dbReference type="Proteomes" id="UP000184342"/>
    </source>
</evidence>
<protein>
    <submittedName>
        <fullName evidence="2">Helix-turn-helix domain-containing protein</fullName>
    </submittedName>
</protein>
<dbReference type="Pfam" id="PF13560">
    <property type="entry name" value="HTH_31"/>
    <property type="match status" value="1"/>
</dbReference>
<dbReference type="InterPro" id="IPR010982">
    <property type="entry name" value="Lambda_DNA-bd_dom_sf"/>
</dbReference>
<dbReference type="AlphaFoldDB" id="A0A1M6B7F0"/>
<dbReference type="EMBL" id="FQYT01000003">
    <property type="protein sequence ID" value="SHI44679.1"/>
    <property type="molecule type" value="Genomic_DNA"/>
</dbReference>
<dbReference type="SMART" id="SM00530">
    <property type="entry name" value="HTH_XRE"/>
    <property type="match status" value="1"/>
</dbReference>
<dbReference type="OrthoDB" id="371153at2"/>
<gene>
    <name evidence="2" type="ORF">SAMN02745691_00280</name>
</gene>
<name>A0A1M6B7F0_9FIRM</name>
<accession>A0A1M6B7F0</accession>